<dbReference type="KEGG" id="plyc:GXP70_07005"/>
<evidence type="ECO:0000313" key="2">
    <source>
        <dbReference type="EMBL" id="QHT59723.1"/>
    </source>
</evidence>
<organism evidence="2 3">
    <name type="scientific">Paenibacillus lycopersici</name>
    <dbReference type="NCBI Taxonomy" id="2704462"/>
    <lineage>
        <taxon>Bacteria</taxon>
        <taxon>Bacillati</taxon>
        <taxon>Bacillota</taxon>
        <taxon>Bacilli</taxon>
        <taxon>Bacillales</taxon>
        <taxon>Paenibacillaceae</taxon>
        <taxon>Paenibacillus</taxon>
    </lineage>
</organism>
<feature type="region of interest" description="Disordered" evidence="1">
    <location>
        <begin position="80"/>
        <end position="154"/>
    </location>
</feature>
<feature type="compositionally biased region" description="Low complexity" evidence="1">
    <location>
        <begin position="230"/>
        <end position="243"/>
    </location>
</feature>
<feature type="region of interest" description="Disordered" evidence="1">
    <location>
        <begin position="227"/>
        <end position="256"/>
    </location>
</feature>
<keyword evidence="3" id="KW-1185">Reference proteome</keyword>
<evidence type="ECO:0000313" key="3">
    <source>
        <dbReference type="Proteomes" id="UP000476064"/>
    </source>
</evidence>
<proteinExistence type="predicted"/>
<accession>A0A6C0FW90</accession>
<dbReference type="RefSeq" id="WP_162355789.1">
    <property type="nucleotide sequence ID" value="NZ_CP048209.1"/>
</dbReference>
<evidence type="ECO:0000256" key="1">
    <source>
        <dbReference type="SAM" id="MobiDB-lite"/>
    </source>
</evidence>
<sequence>MERSSIKLMAAAMLISVMLTGCGDKNDAQSANGGQAANAGGQAASQDAGSGSGPQQPDRTADYFAKVVKVSEDAIIVQKSTMSPADMPSFGGGRQGGQRPKGNQGDGGGGQKGNWQPPEGGANGGAANGSGGADGAAGQGGGRQGGRFGGGGFMNQMQFADEQVTVPVNADTAIVKFGRGQNGMTTDALKASDLKAGDILMVWVGTDNTTATYIRLQFNPAEMGGMPNRAAGGADAQGSAGNAGSTGDAGKAGNGQ</sequence>
<feature type="region of interest" description="Disordered" evidence="1">
    <location>
        <begin position="25"/>
        <end position="59"/>
    </location>
</feature>
<dbReference type="Proteomes" id="UP000476064">
    <property type="component" value="Chromosome"/>
</dbReference>
<feature type="compositionally biased region" description="Gly residues" evidence="1">
    <location>
        <begin position="121"/>
        <end position="153"/>
    </location>
</feature>
<gene>
    <name evidence="2" type="ORF">GXP70_07005</name>
</gene>
<name>A0A6C0FW90_9BACL</name>
<feature type="compositionally biased region" description="Low complexity" evidence="1">
    <location>
        <begin position="28"/>
        <end position="57"/>
    </location>
</feature>
<protein>
    <submittedName>
        <fullName evidence="2">Uncharacterized protein</fullName>
    </submittedName>
</protein>
<dbReference type="AlphaFoldDB" id="A0A6C0FW90"/>
<dbReference type="PROSITE" id="PS51257">
    <property type="entry name" value="PROKAR_LIPOPROTEIN"/>
    <property type="match status" value="1"/>
</dbReference>
<dbReference type="EMBL" id="CP048209">
    <property type="protein sequence ID" value="QHT59723.1"/>
    <property type="molecule type" value="Genomic_DNA"/>
</dbReference>
<reference evidence="2 3" key="1">
    <citation type="submission" date="2020-01" db="EMBL/GenBank/DDBJ databases">
        <title>Paenibacillus sp. nov., isolated from tomato rhizosphere.</title>
        <authorList>
            <person name="Weon H.-Y."/>
            <person name="Lee S.A."/>
        </authorList>
    </citation>
    <scope>NUCLEOTIDE SEQUENCE [LARGE SCALE GENOMIC DNA]</scope>
    <source>
        <strain evidence="2 3">12200R-189</strain>
    </source>
</reference>